<dbReference type="PROSITE" id="PS51263">
    <property type="entry name" value="ADF_H"/>
    <property type="match status" value="1"/>
</dbReference>
<gene>
    <name evidence="2" type="ORF">CLEP1334_LOCUS7643</name>
</gene>
<dbReference type="GO" id="GO:0003779">
    <property type="term" value="F:actin binding"/>
    <property type="evidence" value="ECO:0007669"/>
    <property type="project" value="InterPro"/>
</dbReference>
<feature type="domain" description="ADF-H" evidence="1">
    <location>
        <begin position="1"/>
        <end position="70"/>
    </location>
</feature>
<dbReference type="Gene3D" id="3.40.20.10">
    <property type="entry name" value="Severin"/>
    <property type="match status" value="1"/>
</dbReference>
<dbReference type="EMBL" id="HBER01015220">
    <property type="protein sequence ID" value="CAD8532388.1"/>
    <property type="molecule type" value="Transcribed_RNA"/>
</dbReference>
<dbReference type="InterPro" id="IPR029006">
    <property type="entry name" value="ADF-H/Gelsolin-like_dom_sf"/>
</dbReference>
<dbReference type="AlphaFoldDB" id="A0A7S0IVA3"/>
<organism evidence="2">
    <name type="scientific">Calcidiscus leptoporus</name>
    <dbReference type="NCBI Taxonomy" id="127549"/>
    <lineage>
        <taxon>Eukaryota</taxon>
        <taxon>Haptista</taxon>
        <taxon>Haptophyta</taxon>
        <taxon>Prymnesiophyceae</taxon>
        <taxon>Coccolithales</taxon>
        <taxon>Calcidiscaceae</taxon>
        <taxon>Calcidiscus</taxon>
    </lineage>
</organism>
<sequence>MIRMGFGTGRFRRAQWLFLHWSGPRCPAVHKGRGAGKRAAVKAVVRPTNIDFFAASLEELTLGIVIEKVRRYAVVEDGEDDVEKLFSVEAFNEAVSEDKKALAKEFGIDEDPEPGHASGGQAPSAMDVSIGEAVSLVRDKSPFNWCLITPS</sequence>
<evidence type="ECO:0000313" key="2">
    <source>
        <dbReference type="EMBL" id="CAD8532388.1"/>
    </source>
</evidence>
<dbReference type="Pfam" id="PF00241">
    <property type="entry name" value="Cofilin_ADF"/>
    <property type="match status" value="1"/>
</dbReference>
<evidence type="ECO:0000259" key="1">
    <source>
        <dbReference type="PROSITE" id="PS51263"/>
    </source>
</evidence>
<dbReference type="InterPro" id="IPR002108">
    <property type="entry name" value="ADF-H"/>
</dbReference>
<dbReference type="SUPFAM" id="SSF55753">
    <property type="entry name" value="Actin depolymerizing proteins"/>
    <property type="match status" value="1"/>
</dbReference>
<proteinExistence type="predicted"/>
<reference evidence="2" key="1">
    <citation type="submission" date="2021-01" db="EMBL/GenBank/DDBJ databases">
        <authorList>
            <person name="Corre E."/>
            <person name="Pelletier E."/>
            <person name="Niang G."/>
            <person name="Scheremetjew M."/>
            <person name="Finn R."/>
            <person name="Kale V."/>
            <person name="Holt S."/>
            <person name="Cochrane G."/>
            <person name="Meng A."/>
            <person name="Brown T."/>
            <person name="Cohen L."/>
        </authorList>
    </citation>
    <scope>NUCLEOTIDE SEQUENCE</scope>
    <source>
        <strain evidence="2">RCC1130</strain>
    </source>
</reference>
<protein>
    <recommendedName>
        <fullName evidence="1">ADF-H domain-containing protein</fullName>
    </recommendedName>
</protein>
<accession>A0A7S0IVA3</accession>
<name>A0A7S0IVA3_9EUKA</name>